<evidence type="ECO:0008006" key="12">
    <source>
        <dbReference type="Google" id="ProtNLM"/>
    </source>
</evidence>
<feature type="domain" description="ABC3 transporter permease C-terminal" evidence="8">
    <location>
        <begin position="298"/>
        <end position="412"/>
    </location>
</feature>
<feature type="domain" description="MacB-like periplasmic core" evidence="9">
    <location>
        <begin position="21"/>
        <end position="257"/>
    </location>
</feature>
<keyword evidence="4 7" id="KW-1133">Transmembrane helix</keyword>
<keyword evidence="2" id="KW-1003">Cell membrane</keyword>
<evidence type="ECO:0000259" key="8">
    <source>
        <dbReference type="Pfam" id="PF02687"/>
    </source>
</evidence>
<dbReference type="InterPro" id="IPR003838">
    <property type="entry name" value="ABC3_permease_C"/>
</dbReference>
<dbReference type="InterPro" id="IPR025857">
    <property type="entry name" value="MacB_PCD"/>
</dbReference>
<evidence type="ECO:0000256" key="3">
    <source>
        <dbReference type="ARBA" id="ARBA00022692"/>
    </source>
</evidence>
<comment type="caution">
    <text evidence="10">The sequence shown here is derived from an EMBL/GenBank/DDBJ whole genome shotgun (WGS) entry which is preliminary data.</text>
</comment>
<gene>
    <name evidence="10" type="ORF">DCC81_06905</name>
</gene>
<dbReference type="PANTHER" id="PTHR30572:SF4">
    <property type="entry name" value="ABC TRANSPORTER PERMEASE YTRF"/>
    <property type="match status" value="1"/>
</dbReference>
<name>A0A2T7BNE2_9BACT</name>
<keyword evidence="3 7" id="KW-0812">Transmembrane</keyword>
<evidence type="ECO:0000313" key="10">
    <source>
        <dbReference type="EMBL" id="PUZ29186.1"/>
    </source>
</evidence>
<evidence type="ECO:0000256" key="6">
    <source>
        <dbReference type="ARBA" id="ARBA00038076"/>
    </source>
</evidence>
<dbReference type="GO" id="GO:0022857">
    <property type="term" value="F:transmembrane transporter activity"/>
    <property type="evidence" value="ECO:0007669"/>
    <property type="project" value="TreeGrafter"/>
</dbReference>
<evidence type="ECO:0000256" key="2">
    <source>
        <dbReference type="ARBA" id="ARBA00022475"/>
    </source>
</evidence>
<evidence type="ECO:0000256" key="5">
    <source>
        <dbReference type="ARBA" id="ARBA00023136"/>
    </source>
</evidence>
<dbReference type="Pfam" id="PF02687">
    <property type="entry name" value="FtsX"/>
    <property type="match status" value="1"/>
</dbReference>
<feature type="transmembrane region" description="Helical" evidence="7">
    <location>
        <begin position="379"/>
        <end position="402"/>
    </location>
</feature>
<reference evidence="10 11" key="1">
    <citation type="submission" date="2018-04" db="EMBL/GenBank/DDBJ databases">
        <title>Chitinophaga fuyangensis sp. nov., isolated from soil in a chemical factory.</title>
        <authorList>
            <person name="Chen K."/>
        </authorList>
    </citation>
    <scope>NUCLEOTIDE SEQUENCE [LARGE SCALE GENOMIC DNA]</scope>
    <source>
        <strain evidence="10 11">LY-1</strain>
    </source>
</reference>
<comment type="subcellular location">
    <subcellularLocation>
        <location evidence="1">Cell membrane</location>
        <topology evidence="1">Multi-pass membrane protein</topology>
    </subcellularLocation>
</comment>
<dbReference type="Pfam" id="PF12704">
    <property type="entry name" value="MacB_PCD"/>
    <property type="match status" value="1"/>
</dbReference>
<keyword evidence="11" id="KW-1185">Reference proteome</keyword>
<protein>
    <recommendedName>
        <fullName evidence="12">ABC transporter</fullName>
    </recommendedName>
</protein>
<comment type="similarity">
    <text evidence="6">Belongs to the ABC-4 integral membrane protein family.</text>
</comment>
<dbReference type="PANTHER" id="PTHR30572">
    <property type="entry name" value="MEMBRANE COMPONENT OF TRANSPORTER-RELATED"/>
    <property type="match status" value="1"/>
</dbReference>
<evidence type="ECO:0000259" key="9">
    <source>
        <dbReference type="Pfam" id="PF12704"/>
    </source>
</evidence>
<feature type="transmembrane region" description="Helical" evidence="7">
    <location>
        <begin position="21"/>
        <end position="42"/>
    </location>
</feature>
<feature type="transmembrane region" description="Helical" evidence="7">
    <location>
        <begin position="295"/>
        <end position="321"/>
    </location>
</feature>
<dbReference type="InterPro" id="IPR050250">
    <property type="entry name" value="Macrolide_Exporter_MacB"/>
</dbReference>
<evidence type="ECO:0000256" key="7">
    <source>
        <dbReference type="SAM" id="Phobius"/>
    </source>
</evidence>
<evidence type="ECO:0000256" key="1">
    <source>
        <dbReference type="ARBA" id="ARBA00004651"/>
    </source>
</evidence>
<dbReference type="GO" id="GO:0005886">
    <property type="term" value="C:plasma membrane"/>
    <property type="evidence" value="ECO:0007669"/>
    <property type="project" value="UniProtKB-SubCell"/>
</dbReference>
<evidence type="ECO:0000313" key="11">
    <source>
        <dbReference type="Proteomes" id="UP000244450"/>
    </source>
</evidence>
<keyword evidence="5 7" id="KW-0472">Membrane</keyword>
<feature type="transmembrane region" description="Helical" evidence="7">
    <location>
        <begin position="342"/>
        <end position="367"/>
    </location>
</feature>
<dbReference type="AlphaFoldDB" id="A0A2T7BNE2"/>
<dbReference type="OrthoDB" id="9770036at2"/>
<accession>A0A2T7BNE2</accession>
<sequence>MRVRDIFSMASRSVRGNRLRTGLTVAIIAFGIMALVGILTAIDSMKASVFSSFSNMGANTFSIRNREMFFMGNGDVQSGNKKKKVKQSNQRLPIRYSEARAFKERNNFPDVVSLSFTAGTSTVYKDDKKTNPNVRVIGGDENYLDVSNYELSEGRNFNALDLSSGRNVAILGQDVIKKLFGNSKNVLDNTIRVGDVRYRVIGILATKGNGSAFSADNVVITTVNNARRVFGHDDISYQISIKVNDIKQMDAAVGEATGLFRQVRHLNLNETDNFVINKSDDLAQMLYSTLGNITAVAIVIGFITLVGSAIGLMNIMLVAVAERTREIGVSKALGATSRVVRLQFIFEAIIISISGGLLGAMLGMIAGNLVSLLLHSSFIIPWLWIFVGMALCAIVGLASGVYPAAKAARLSPIVALRYE</sequence>
<dbReference type="EMBL" id="QCYK01000001">
    <property type="protein sequence ID" value="PUZ29186.1"/>
    <property type="molecule type" value="Genomic_DNA"/>
</dbReference>
<organism evidence="10 11">
    <name type="scientific">Chitinophaga parva</name>
    <dbReference type="NCBI Taxonomy" id="2169414"/>
    <lineage>
        <taxon>Bacteria</taxon>
        <taxon>Pseudomonadati</taxon>
        <taxon>Bacteroidota</taxon>
        <taxon>Chitinophagia</taxon>
        <taxon>Chitinophagales</taxon>
        <taxon>Chitinophagaceae</taxon>
        <taxon>Chitinophaga</taxon>
    </lineage>
</organism>
<proteinExistence type="inferred from homology"/>
<dbReference type="Proteomes" id="UP000244450">
    <property type="component" value="Unassembled WGS sequence"/>
</dbReference>
<dbReference type="RefSeq" id="WP_108685825.1">
    <property type="nucleotide sequence ID" value="NZ_QCYK01000001.1"/>
</dbReference>
<evidence type="ECO:0000256" key="4">
    <source>
        <dbReference type="ARBA" id="ARBA00022989"/>
    </source>
</evidence>